<reference evidence="2" key="2">
    <citation type="journal article" date="2019" name="Genome Biol. Evol.">
        <title>Day and night: Metabolic profiles and evolutionary relationships of six axenic non-marine cyanobacteria.</title>
        <authorList>
            <person name="Will S.E."/>
            <person name="Henke P."/>
            <person name="Boedeker C."/>
            <person name="Huang S."/>
            <person name="Brinkmann H."/>
            <person name="Rohde M."/>
            <person name="Jarek M."/>
            <person name="Friedl T."/>
            <person name="Seufert S."/>
            <person name="Schumacher M."/>
            <person name="Overmann J."/>
            <person name="Neumann-Schaal M."/>
            <person name="Petersen J."/>
        </authorList>
    </citation>
    <scope>NUCLEOTIDE SEQUENCE [LARGE SCALE GENOMIC DNA]</scope>
    <source>
        <strain evidence="2">PCC 7102</strain>
    </source>
</reference>
<evidence type="ECO:0008006" key="4">
    <source>
        <dbReference type="Google" id="ProtNLM"/>
    </source>
</evidence>
<dbReference type="PANTHER" id="PTHR32309">
    <property type="entry name" value="TYROSINE-PROTEIN KINASE"/>
    <property type="match status" value="1"/>
</dbReference>
<dbReference type="GO" id="GO:0004713">
    <property type="term" value="F:protein tyrosine kinase activity"/>
    <property type="evidence" value="ECO:0007669"/>
    <property type="project" value="TreeGrafter"/>
</dbReference>
<evidence type="ECO:0000313" key="2">
    <source>
        <dbReference type="EMBL" id="RUT02712.1"/>
    </source>
</evidence>
<evidence type="ECO:0000256" key="1">
    <source>
        <dbReference type="SAM" id="Coils"/>
    </source>
</evidence>
<gene>
    <name evidence="2" type="ORF">DSM106972_056320</name>
</gene>
<dbReference type="EMBL" id="RSCL01000015">
    <property type="protein sequence ID" value="RUT02712.1"/>
    <property type="molecule type" value="Genomic_DNA"/>
</dbReference>
<proteinExistence type="predicted"/>
<dbReference type="GO" id="GO:0005886">
    <property type="term" value="C:plasma membrane"/>
    <property type="evidence" value="ECO:0007669"/>
    <property type="project" value="TreeGrafter"/>
</dbReference>
<protein>
    <recommendedName>
        <fullName evidence="4">Tyrosine kinase G-rich domain-containing protein</fullName>
    </recommendedName>
</protein>
<name>A0A433V9B7_9CYAN</name>
<comment type="caution">
    <text evidence="2">The sequence shown here is derived from an EMBL/GenBank/DDBJ whole genome shotgun (WGS) entry which is preliminary data.</text>
</comment>
<feature type="coiled-coil region" evidence="1">
    <location>
        <begin position="309"/>
        <end position="353"/>
    </location>
</feature>
<evidence type="ECO:0000313" key="3">
    <source>
        <dbReference type="Proteomes" id="UP000271624"/>
    </source>
</evidence>
<keyword evidence="1" id="KW-0175">Coiled coil</keyword>
<sequence length="432" mass="48110">MWGAALFYLNNAKPSYTSKLSLSLPGTISYTNINLPERGTASSQAVSPYENTIQDPRENYKIIIESPVVHKAAAAKVNMTLEKFGKPRFKIIDKTTVMNLEFKGDEPQQAQAKSWAFYQAFQERLTLLRRKESAQKEGKIQTSLRDSQRKLEVAQKRFFDYRNKSGLVTDKQLEDLATNLEILRKERDGAAVKQQQSGARLRELSSNFKISTPEATQSFILQSDQVFRQHLKDYSEATSNLVLLQSKFLTRHPLIIDAQGKQDLAKSALLSRSQSLLGYPIGQQLLNKLSGDGAQQTFVEGIVTAGVDQQESKATIQELDGQIAQLQTRVETLAKHKSTLEALKREMQIAEAVYSSSLASLDVNKSNFYGSYPEVQLLTDPSLPDEPNSPQKNLVLLGTGLASILSMTAILTMYSRSSKLKLVPATISAKEQ</sequence>
<dbReference type="Proteomes" id="UP000271624">
    <property type="component" value="Unassembled WGS sequence"/>
</dbReference>
<dbReference type="InterPro" id="IPR050445">
    <property type="entry name" value="Bact_polysacc_biosynth/exp"/>
</dbReference>
<reference evidence="2" key="1">
    <citation type="submission" date="2018-12" db="EMBL/GenBank/DDBJ databases">
        <authorList>
            <person name="Will S."/>
            <person name="Neumann-Schaal M."/>
            <person name="Henke P."/>
        </authorList>
    </citation>
    <scope>NUCLEOTIDE SEQUENCE</scope>
    <source>
        <strain evidence="2">PCC 7102</strain>
    </source>
</reference>
<dbReference type="AlphaFoldDB" id="A0A433V9B7"/>
<organism evidence="2 3">
    <name type="scientific">Dulcicalothrix desertica PCC 7102</name>
    <dbReference type="NCBI Taxonomy" id="232991"/>
    <lineage>
        <taxon>Bacteria</taxon>
        <taxon>Bacillati</taxon>
        <taxon>Cyanobacteriota</taxon>
        <taxon>Cyanophyceae</taxon>
        <taxon>Nostocales</taxon>
        <taxon>Calotrichaceae</taxon>
        <taxon>Dulcicalothrix</taxon>
    </lineage>
</organism>
<dbReference type="PANTHER" id="PTHR32309:SF13">
    <property type="entry name" value="FERRIC ENTEROBACTIN TRANSPORT PROTEIN FEPE"/>
    <property type="match status" value="1"/>
</dbReference>
<accession>A0A433V9B7</accession>
<keyword evidence="3" id="KW-1185">Reference proteome</keyword>